<feature type="domain" description="4Fe-4S Mo/W bis-MGD-type" evidence="9">
    <location>
        <begin position="61"/>
        <end position="135"/>
    </location>
</feature>
<dbReference type="Gene3D" id="3.40.50.740">
    <property type="match status" value="2"/>
</dbReference>
<organism evidence="10 11">
    <name type="scientific">Denitrovibrio acetiphilus (strain DSM 12809 / NBRC 114555 / N2460)</name>
    <dbReference type="NCBI Taxonomy" id="522772"/>
    <lineage>
        <taxon>Bacteria</taxon>
        <taxon>Pseudomonadati</taxon>
        <taxon>Deferribacterota</taxon>
        <taxon>Deferribacteres</taxon>
        <taxon>Deferribacterales</taxon>
        <taxon>Geovibrionaceae</taxon>
        <taxon>Denitrovibrio</taxon>
    </lineage>
</organism>
<dbReference type="InterPro" id="IPR006657">
    <property type="entry name" value="MoPterin_dinucl-bd_dom"/>
</dbReference>
<dbReference type="InParanoid" id="D4H4S0"/>
<reference evidence="10 11" key="1">
    <citation type="journal article" date="2010" name="Stand. Genomic Sci.">
        <title>Complete genome sequence of Denitrovibrio acetiphilus type strain (N2460).</title>
        <authorList>
            <person name="Kiss H."/>
            <person name="Lang E."/>
            <person name="Lapidus A."/>
            <person name="Copeland A."/>
            <person name="Nolan M."/>
            <person name="Glavina Del Rio T."/>
            <person name="Chen F."/>
            <person name="Lucas S."/>
            <person name="Tice H."/>
            <person name="Cheng J.F."/>
            <person name="Han C."/>
            <person name="Goodwin L."/>
            <person name="Pitluck S."/>
            <person name="Liolios K."/>
            <person name="Pati A."/>
            <person name="Ivanova N."/>
            <person name="Mavromatis K."/>
            <person name="Chen A."/>
            <person name="Palaniappan K."/>
            <person name="Land M."/>
            <person name="Hauser L."/>
            <person name="Chang Y.J."/>
            <person name="Jeffries C.D."/>
            <person name="Detter J.C."/>
            <person name="Brettin T."/>
            <person name="Spring S."/>
            <person name="Rohde M."/>
            <person name="Goker M."/>
            <person name="Woyke T."/>
            <person name="Bristow J."/>
            <person name="Eisen J.A."/>
            <person name="Markowitz V."/>
            <person name="Hugenholtz P."/>
            <person name="Kyrpides N.C."/>
            <person name="Klenk H.P."/>
        </authorList>
    </citation>
    <scope>NUCLEOTIDE SEQUENCE [LARGE SCALE GENOMIC DNA]</scope>
    <source>
        <strain evidence="11">DSM 12809 / NBRC 114555 / N2460</strain>
    </source>
</reference>
<dbReference type="InterPro" id="IPR009010">
    <property type="entry name" value="Asp_de-COase-like_dom_sf"/>
</dbReference>
<dbReference type="EMBL" id="CP001968">
    <property type="protein sequence ID" value="ADD67464.1"/>
    <property type="molecule type" value="Genomic_DNA"/>
</dbReference>
<dbReference type="PROSITE" id="PS51318">
    <property type="entry name" value="TAT"/>
    <property type="match status" value="1"/>
</dbReference>
<dbReference type="Gene3D" id="2.20.25.90">
    <property type="entry name" value="ADC-like domains"/>
    <property type="match status" value="1"/>
</dbReference>
<sequence precursor="true">MKTKKKNYLTENKISRRDFLKWTSALSATAVANGCGGGSGPEDYTDDLLVPQEEFVMDRELKEVMGTHPHNCGGRCPFKFSVKGHGTPQAKIAKLTAAGDVARENSLEADESTSFVQTRACVRGYAQIKRTYSPDRLKYPLVQTKERGDVTGFKRVSWDEALDAVADKIAEVYSRFSSGELPYIPMVAGPPNGLHNRMMFAGMPFMGFAEGAGSALSKYLGPTILPTGAPSFENMLFASIGSVGLLPGLAGGNSVHNYKNSDFIIQWGADPAVKEPNKTFFLTKAKEAGVPIVTVDAQYTDTASILSTGFPEYNIPQFIQVRPQTDAALSVAMAYIIYNRDWHDDTFIKDNCFGFYPTQGAPVDSDGNPFTVVDPPKHPGFVNSKLDFSFQTQLTPDQHPFADPALAGQDVHVPAGLSFVEYLDGLGVEKAAEFGLVDKEDAVVTWASQLSGVAKETIVNFADAFANAGDVFLENGNNGGQKTNNGMHNVWMMICLAAMCGHTVKQGGNLGVNSSDGDSNPVGFPGGLTYPELGSGTTYPFIAVDANKFVDLVVTGRDGRTEDQFYEDTKSIYGVDLGSPATAKLEVDMVLGSYHITNSFNTCPNTNKAVNIFTQKNGSDYKIKHYVIYEQNMTPTAAYADIILPACSHHEKPFFTSGQATYFQNKLIEPMYDTKSDVDIDILLAEKLNARGISVSYSRNGKTDEELCAEAWDTATVSDIDKPTFAEVQEQGIVQKEVSGTVPNPMTGLMGYLPYTTETGKIQFFSPFYYYRDGCDLATQTEKSRVTSRAMYIEPYEGYDKIMKGENVGVKGKEYSLQFTTKHARNRVHTVYDNVSVIRDQFDYPKRALMSPADASKRGIKDGDMVYVYNDWGCLKVGVGISPTIREGVVSLPHGVWYRKGSETYEAWYDIDLGDAVDSTVVSETTYYKHIVNVDIGGCENTLTHDKDFGSPKDPLCGQVGDNHFNGNLCEVSKNHPDS</sequence>
<evidence type="ECO:0000313" key="11">
    <source>
        <dbReference type="Proteomes" id="UP000002012"/>
    </source>
</evidence>
<dbReference type="InterPro" id="IPR006963">
    <property type="entry name" value="Mopterin_OxRdtase_4Fe-4S_dom"/>
</dbReference>
<dbReference type="HOGENOM" id="CLU_000422_13_3_0"/>
<comment type="cofactor">
    <cofactor evidence="1">
        <name>Mo-bis(molybdopterin guanine dinucleotide)</name>
        <dbReference type="ChEBI" id="CHEBI:60539"/>
    </cofactor>
</comment>
<evidence type="ECO:0000259" key="9">
    <source>
        <dbReference type="PROSITE" id="PS51669"/>
    </source>
</evidence>
<evidence type="ECO:0000256" key="6">
    <source>
        <dbReference type="ARBA" id="ARBA00023002"/>
    </source>
</evidence>
<evidence type="ECO:0000256" key="2">
    <source>
        <dbReference type="ARBA" id="ARBA00010312"/>
    </source>
</evidence>
<dbReference type="Pfam" id="PF01568">
    <property type="entry name" value="Molydop_binding"/>
    <property type="match status" value="1"/>
</dbReference>
<dbReference type="PANTHER" id="PTHR43742:SF3">
    <property type="entry name" value="DIMETHYL SULFOXIDE REDUCTASE DMSA"/>
    <property type="match status" value="1"/>
</dbReference>
<keyword evidence="4" id="KW-0479">Metal-binding</keyword>
<name>D4H4S0_DENA2</name>
<dbReference type="GO" id="GO:0030288">
    <property type="term" value="C:outer membrane-bounded periplasmic space"/>
    <property type="evidence" value="ECO:0007669"/>
    <property type="project" value="TreeGrafter"/>
</dbReference>
<dbReference type="GO" id="GO:0030151">
    <property type="term" value="F:molybdenum ion binding"/>
    <property type="evidence" value="ECO:0007669"/>
    <property type="project" value="TreeGrafter"/>
</dbReference>
<dbReference type="GO" id="GO:0043546">
    <property type="term" value="F:molybdopterin cofactor binding"/>
    <property type="evidence" value="ECO:0007669"/>
    <property type="project" value="InterPro"/>
</dbReference>
<dbReference type="PaxDb" id="522772-Dacet_0677"/>
<dbReference type="Proteomes" id="UP000002012">
    <property type="component" value="Chromosome"/>
</dbReference>
<dbReference type="AlphaFoldDB" id="D4H4S0"/>
<dbReference type="Gene3D" id="3.40.228.10">
    <property type="entry name" value="Dimethylsulfoxide Reductase, domain 2"/>
    <property type="match status" value="1"/>
</dbReference>
<dbReference type="SUPFAM" id="SSF50692">
    <property type="entry name" value="ADC-like"/>
    <property type="match status" value="1"/>
</dbReference>
<dbReference type="Gene3D" id="2.40.40.20">
    <property type="match status" value="1"/>
</dbReference>
<protein>
    <submittedName>
        <fullName evidence="10">Molybdopterin dinucleotide-binding region</fullName>
    </submittedName>
</protein>
<evidence type="ECO:0000256" key="7">
    <source>
        <dbReference type="ARBA" id="ARBA00023004"/>
    </source>
</evidence>
<evidence type="ECO:0000256" key="8">
    <source>
        <dbReference type="ARBA" id="ARBA00023014"/>
    </source>
</evidence>
<dbReference type="PROSITE" id="PS00932">
    <property type="entry name" value="MOLYBDOPTERIN_PROK_3"/>
    <property type="match status" value="1"/>
</dbReference>
<evidence type="ECO:0000256" key="4">
    <source>
        <dbReference type="ARBA" id="ARBA00022723"/>
    </source>
</evidence>
<keyword evidence="8" id="KW-0411">Iron-sulfur</keyword>
<dbReference type="eggNOG" id="COG0243">
    <property type="taxonomic scope" value="Bacteria"/>
</dbReference>
<dbReference type="PROSITE" id="PS00490">
    <property type="entry name" value="MOLYBDOPTERIN_PROK_2"/>
    <property type="match status" value="1"/>
</dbReference>
<dbReference type="GO" id="GO:0016491">
    <property type="term" value="F:oxidoreductase activity"/>
    <property type="evidence" value="ECO:0007669"/>
    <property type="project" value="UniProtKB-KW"/>
</dbReference>
<proteinExistence type="inferred from homology"/>
<dbReference type="InterPro" id="IPR006655">
    <property type="entry name" value="Mopterin_OxRdtase_prok_CS"/>
</dbReference>
<evidence type="ECO:0000256" key="5">
    <source>
        <dbReference type="ARBA" id="ARBA00022729"/>
    </source>
</evidence>
<dbReference type="KEGG" id="dap:Dacet_0677"/>
<dbReference type="STRING" id="522772.Dacet_0677"/>
<dbReference type="GO" id="GO:0009055">
    <property type="term" value="F:electron transfer activity"/>
    <property type="evidence" value="ECO:0007669"/>
    <property type="project" value="TreeGrafter"/>
</dbReference>
<keyword evidence="7" id="KW-0408">Iron</keyword>
<evidence type="ECO:0000256" key="1">
    <source>
        <dbReference type="ARBA" id="ARBA00001942"/>
    </source>
</evidence>
<dbReference type="InterPro" id="IPR050612">
    <property type="entry name" value="Prok_Mopterin_Oxidored"/>
</dbReference>
<keyword evidence="11" id="KW-1185">Reference proteome</keyword>
<keyword evidence="3" id="KW-0500">Molybdenum</keyword>
<dbReference type="SUPFAM" id="SSF53706">
    <property type="entry name" value="Formate dehydrogenase/DMSO reductase, domains 1-3"/>
    <property type="match status" value="1"/>
</dbReference>
<keyword evidence="5" id="KW-0732">Signal</keyword>
<dbReference type="OrthoDB" id="9815647at2"/>
<accession>D4H4S0</accession>
<keyword evidence="6" id="KW-0560">Oxidoreductase</keyword>
<comment type="similarity">
    <text evidence="2">Belongs to the prokaryotic molybdopterin-containing oxidoreductase family.</text>
</comment>
<dbReference type="InterPro" id="IPR006311">
    <property type="entry name" value="TAT_signal"/>
</dbReference>
<dbReference type="PROSITE" id="PS51669">
    <property type="entry name" value="4FE4S_MOW_BIS_MGD"/>
    <property type="match status" value="1"/>
</dbReference>
<dbReference type="InterPro" id="IPR006656">
    <property type="entry name" value="Mopterin_OxRdtase"/>
</dbReference>
<dbReference type="Pfam" id="PF00384">
    <property type="entry name" value="Molybdopterin"/>
    <property type="match status" value="1"/>
</dbReference>
<dbReference type="GO" id="GO:0051536">
    <property type="term" value="F:iron-sulfur cluster binding"/>
    <property type="evidence" value="ECO:0007669"/>
    <property type="project" value="UniProtKB-KW"/>
</dbReference>
<dbReference type="RefSeq" id="WP_013010005.1">
    <property type="nucleotide sequence ID" value="NC_013943.1"/>
</dbReference>
<evidence type="ECO:0000313" key="10">
    <source>
        <dbReference type="EMBL" id="ADD67464.1"/>
    </source>
</evidence>
<dbReference type="GO" id="GO:0009061">
    <property type="term" value="P:anaerobic respiration"/>
    <property type="evidence" value="ECO:0007669"/>
    <property type="project" value="TreeGrafter"/>
</dbReference>
<gene>
    <name evidence="10" type="ordered locus">Dacet_0677</name>
</gene>
<evidence type="ECO:0000256" key="3">
    <source>
        <dbReference type="ARBA" id="ARBA00022505"/>
    </source>
</evidence>
<dbReference type="PANTHER" id="PTHR43742">
    <property type="entry name" value="TRIMETHYLAMINE-N-OXIDE REDUCTASE"/>
    <property type="match status" value="1"/>
</dbReference>